<evidence type="ECO:0000256" key="5">
    <source>
        <dbReference type="ARBA" id="ARBA00023157"/>
    </source>
</evidence>
<evidence type="ECO:0000256" key="1">
    <source>
        <dbReference type="ARBA" id="ARBA00004418"/>
    </source>
</evidence>
<evidence type="ECO:0000256" key="9">
    <source>
        <dbReference type="SAM" id="SignalP"/>
    </source>
</evidence>
<dbReference type="Gene3D" id="3.40.30.10">
    <property type="entry name" value="Glutaredoxin"/>
    <property type="match status" value="1"/>
</dbReference>
<feature type="signal peptide" evidence="9">
    <location>
        <begin position="1"/>
        <end position="28"/>
    </location>
</feature>
<dbReference type="PIRSF" id="PIRSF001488">
    <property type="entry name" value="Tdi_protein"/>
    <property type="match status" value="1"/>
</dbReference>
<dbReference type="InterPro" id="IPR001853">
    <property type="entry name" value="DSBA-like_thioredoxin_dom"/>
</dbReference>
<protein>
    <recommendedName>
        <fullName evidence="7">Thiol:disulfide interchange protein</fullName>
    </recommendedName>
</protein>
<feature type="chain" id="PRO_5033004356" description="Thiol:disulfide interchange protein" evidence="9">
    <location>
        <begin position="29"/>
        <end position="209"/>
    </location>
</feature>
<gene>
    <name evidence="11" type="ORF">GTU67_04685</name>
</gene>
<dbReference type="InterPro" id="IPR050824">
    <property type="entry name" value="Thiol_disulfide_DsbA"/>
</dbReference>
<evidence type="ECO:0000313" key="12">
    <source>
        <dbReference type="Proteomes" id="UP000545386"/>
    </source>
</evidence>
<accession>A0A842HPN1</accession>
<dbReference type="InterPro" id="IPR013766">
    <property type="entry name" value="Thioredoxin_domain"/>
</dbReference>
<evidence type="ECO:0000256" key="4">
    <source>
        <dbReference type="ARBA" id="ARBA00022764"/>
    </source>
</evidence>
<keyword evidence="3 9" id="KW-0732">Signal</keyword>
<dbReference type="RefSeq" id="WP_185778971.1">
    <property type="nucleotide sequence ID" value="NZ_JACJUU010000002.1"/>
</dbReference>
<sequence length="209" mass="22836">MALNTFVSRLLSAAALGLAALLPLSANAQGAFTKVTPEQPSDTPGKIEVLEFFAYACPHCATMEPMVEKWEKTLPENVVIRRVPVAFNAGMVDLQRLYYALESLGRLDLHPKVFKALHTERKRIFDSGAIAQWLSTQGVDPKQYEEAARSFGVTSKVARAKELEKAYDIQGTPTLGIGGKYTTSPSMTGSYEGTITQAQKLLDDVLQAK</sequence>
<dbReference type="GO" id="GO:0042597">
    <property type="term" value="C:periplasmic space"/>
    <property type="evidence" value="ECO:0007669"/>
    <property type="project" value="UniProtKB-SubCell"/>
</dbReference>
<keyword evidence="6" id="KW-0676">Redox-active center</keyword>
<evidence type="ECO:0000256" key="3">
    <source>
        <dbReference type="ARBA" id="ARBA00022729"/>
    </source>
</evidence>
<evidence type="ECO:0000256" key="2">
    <source>
        <dbReference type="ARBA" id="ARBA00005791"/>
    </source>
</evidence>
<keyword evidence="5 7" id="KW-1015">Disulfide bond</keyword>
<dbReference type="PANTHER" id="PTHR35891">
    <property type="entry name" value="THIOL:DISULFIDE INTERCHANGE PROTEIN DSBA"/>
    <property type="match status" value="1"/>
</dbReference>
<comment type="subcellular location">
    <subcellularLocation>
        <location evidence="1 7">Periplasm</location>
    </subcellularLocation>
</comment>
<dbReference type="SUPFAM" id="SSF52833">
    <property type="entry name" value="Thioredoxin-like"/>
    <property type="match status" value="1"/>
</dbReference>
<comment type="caution">
    <text evidence="11">The sequence shown here is derived from an EMBL/GenBank/DDBJ whole genome shotgun (WGS) entry which is preliminary data.</text>
</comment>
<evidence type="ECO:0000256" key="7">
    <source>
        <dbReference type="PIRNR" id="PIRNR001488"/>
    </source>
</evidence>
<evidence type="ECO:0000256" key="8">
    <source>
        <dbReference type="PIRSR" id="PIRSR001488-1"/>
    </source>
</evidence>
<dbReference type="AlphaFoldDB" id="A0A842HPN1"/>
<name>A0A842HPN1_9BURK</name>
<dbReference type="InterPro" id="IPR023205">
    <property type="entry name" value="DsbA/DsbL"/>
</dbReference>
<reference evidence="11 12" key="1">
    <citation type="submission" date="2020-08" db="EMBL/GenBank/DDBJ databases">
        <title>Paraeoetvoesia sp. YC-7-48 draft genome sequence.</title>
        <authorList>
            <person name="Yao L."/>
        </authorList>
    </citation>
    <scope>NUCLEOTIDE SEQUENCE [LARGE SCALE GENOMIC DNA]</scope>
    <source>
        <strain evidence="12">YC-7-48</strain>
    </source>
</reference>
<dbReference type="InterPro" id="IPR036249">
    <property type="entry name" value="Thioredoxin-like_sf"/>
</dbReference>
<evidence type="ECO:0000256" key="6">
    <source>
        <dbReference type="ARBA" id="ARBA00023284"/>
    </source>
</evidence>
<comment type="similarity">
    <text evidence="2">Belongs to the thioredoxin family. DsbA subfamily.</text>
</comment>
<feature type="disulfide bond" description="Redox-active" evidence="8">
    <location>
        <begin position="57"/>
        <end position="60"/>
    </location>
</feature>
<evidence type="ECO:0000313" key="11">
    <source>
        <dbReference type="EMBL" id="MBC2769211.1"/>
    </source>
</evidence>
<keyword evidence="4 7" id="KW-0574">Periplasm</keyword>
<dbReference type="Pfam" id="PF01323">
    <property type="entry name" value="DSBA"/>
    <property type="match status" value="1"/>
</dbReference>
<organism evidence="11 12">
    <name type="scientific">Pusillimonas minor</name>
    <dbReference type="NCBI Taxonomy" id="2697024"/>
    <lineage>
        <taxon>Bacteria</taxon>
        <taxon>Pseudomonadati</taxon>
        <taxon>Pseudomonadota</taxon>
        <taxon>Betaproteobacteria</taxon>
        <taxon>Burkholderiales</taxon>
        <taxon>Alcaligenaceae</taxon>
        <taxon>Pusillimonas</taxon>
    </lineage>
</organism>
<dbReference type="GO" id="GO:0016491">
    <property type="term" value="F:oxidoreductase activity"/>
    <property type="evidence" value="ECO:0007669"/>
    <property type="project" value="InterPro"/>
</dbReference>
<dbReference type="EMBL" id="JACJUU010000002">
    <property type="protein sequence ID" value="MBC2769211.1"/>
    <property type="molecule type" value="Genomic_DNA"/>
</dbReference>
<proteinExistence type="inferred from homology"/>
<dbReference type="CDD" id="cd03019">
    <property type="entry name" value="DsbA_DsbA"/>
    <property type="match status" value="1"/>
</dbReference>
<feature type="domain" description="Thioredoxin" evidence="10">
    <location>
        <begin position="13"/>
        <end position="200"/>
    </location>
</feature>
<dbReference type="PROSITE" id="PS51352">
    <property type="entry name" value="THIOREDOXIN_2"/>
    <property type="match status" value="1"/>
</dbReference>
<dbReference type="Proteomes" id="UP000545386">
    <property type="component" value="Unassembled WGS sequence"/>
</dbReference>
<evidence type="ECO:0000259" key="10">
    <source>
        <dbReference type="PROSITE" id="PS51352"/>
    </source>
</evidence>
<keyword evidence="12" id="KW-1185">Reference proteome</keyword>
<dbReference type="PANTHER" id="PTHR35891:SF3">
    <property type="entry name" value="THIOL:DISULFIDE INTERCHANGE PROTEIN DSBL"/>
    <property type="match status" value="1"/>
</dbReference>